<reference evidence="12 13" key="1">
    <citation type="journal article" date="2016" name="Nat. Commun.">
        <title>Thousands of microbial genomes shed light on interconnected biogeochemical processes in an aquifer system.</title>
        <authorList>
            <person name="Anantharaman K."/>
            <person name="Brown C.T."/>
            <person name="Hug L.A."/>
            <person name="Sharon I."/>
            <person name="Castelle C.J."/>
            <person name="Probst A.J."/>
            <person name="Thomas B.C."/>
            <person name="Singh A."/>
            <person name="Wilkins M.J."/>
            <person name="Karaoz U."/>
            <person name="Brodie E.L."/>
            <person name="Williams K.H."/>
            <person name="Hubbard S.S."/>
            <person name="Banfield J.F."/>
        </authorList>
    </citation>
    <scope>NUCLEOTIDE SEQUENCE [LARGE SCALE GENOMIC DNA]</scope>
</reference>
<comment type="function">
    <text evidence="7 10">This protein binds specifically to 23S rRNA; its binding is stimulated by other ribosomal proteins, e.g., L4, L17, and L20. It is important during the early stages of 50S assembly. It makes multiple contacts with different domains of the 23S rRNA in the assembled 50S subunit and ribosome.</text>
</comment>
<dbReference type="AlphaFoldDB" id="A0A1G1X353"/>
<evidence type="ECO:0000256" key="2">
    <source>
        <dbReference type="ARBA" id="ARBA00022730"/>
    </source>
</evidence>
<sequence>MKVSATQKHARMSPRKLRPYARMIQGMSADRAQQQLAFAVGKAPVIIGDVLKSAIANATHNLQIPASDLKVASILVNQGLVMKRFMPVSKGMAHPILKRTAHVTVIVEGEVSEKPKKKTSSRAAEISTVTAGEFVALEEKENKKQEQELAEQPLTKHATQDRADEKKKSINQAGSDAKKTHRRKSIG</sequence>
<evidence type="ECO:0000256" key="7">
    <source>
        <dbReference type="HAMAP-Rule" id="MF_01331"/>
    </source>
</evidence>
<comment type="similarity">
    <text evidence="1 7 8">Belongs to the universal ribosomal protein uL22 family.</text>
</comment>
<evidence type="ECO:0000256" key="1">
    <source>
        <dbReference type="ARBA" id="ARBA00009451"/>
    </source>
</evidence>
<evidence type="ECO:0000313" key="13">
    <source>
        <dbReference type="Proteomes" id="UP000177528"/>
    </source>
</evidence>
<dbReference type="InterPro" id="IPR005727">
    <property type="entry name" value="Ribosomal_uL22_bac/chlpt-type"/>
</dbReference>
<dbReference type="HAMAP" id="MF_01331_B">
    <property type="entry name" value="Ribosomal_uL22_B"/>
    <property type="match status" value="1"/>
</dbReference>
<dbReference type="PANTHER" id="PTHR13501:SF8">
    <property type="entry name" value="LARGE RIBOSOMAL SUBUNIT PROTEIN UL22M"/>
    <property type="match status" value="1"/>
</dbReference>
<comment type="caution">
    <text evidence="12">The sequence shown here is derived from an EMBL/GenBank/DDBJ whole genome shotgun (WGS) entry which is preliminary data.</text>
</comment>
<evidence type="ECO:0000256" key="3">
    <source>
        <dbReference type="ARBA" id="ARBA00022884"/>
    </source>
</evidence>
<proteinExistence type="inferred from homology"/>
<dbReference type="InterPro" id="IPR047867">
    <property type="entry name" value="Ribosomal_uL22_bac/org-type"/>
</dbReference>
<feature type="compositionally biased region" description="Basic and acidic residues" evidence="11">
    <location>
        <begin position="137"/>
        <end position="147"/>
    </location>
</feature>
<dbReference type="SUPFAM" id="SSF54843">
    <property type="entry name" value="Ribosomal protein L22"/>
    <property type="match status" value="1"/>
</dbReference>
<dbReference type="NCBIfam" id="TIGR01044">
    <property type="entry name" value="rplV_bact"/>
    <property type="match status" value="1"/>
</dbReference>
<organism evidence="12 13">
    <name type="scientific">Candidatus Andersenbacteria bacterium RIFCSPHIGHO2_12_FULL_45_11</name>
    <dbReference type="NCBI Taxonomy" id="1797281"/>
    <lineage>
        <taxon>Bacteria</taxon>
        <taxon>Candidatus Anderseniibacteriota</taxon>
    </lineage>
</organism>
<dbReference type="PANTHER" id="PTHR13501">
    <property type="entry name" value="CHLOROPLAST 50S RIBOSOMAL PROTEIN L22-RELATED"/>
    <property type="match status" value="1"/>
</dbReference>
<comment type="subunit">
    <text evidence="7 9">Part of the 50S ribosomal subunit.</text>
</comment>
<dbReference type="GO" id="GO:0019843">
    <property type="term" value="F:rRNA binding"/>
    <property type="evidence" value="ECO:0007669"/>
    <property type="project" value="UniProtKB-UniRule"/>
</dbReference>
<dbReference type="GO" id="GO:0006412">
    <property type="term" value="P:translation"/>
    <property type="evidence" value="ECO:0007669"/>
    <property type="project" value="UniProtKB-UniRule"/>
</dbReference>
<evidence type="ECO:0000256" key="10">
    <source>
        <dbReference type="RuleBase" id="RU004008"/>
    </source>
</evidence>
<dbReference type="EMBL" id="MHHR01000014">
    <property type="protein sequence ID" value="OGY34384.1"/>
    <property type="molecule type" value="Genomic_DNA"/>
</dbReference>
<comment type="function">
    <text evidence="7">The globular domain of the protein is located near the polypeptide exit tunnel on the outside of the subunit, while an extended beta-hairpin is found that lines the wall of the exit tunnel in the center of the 70S ribosome.</text>
</comment>
<gene>
    <name evidence="7" type="primary">rplV</name>
    <name evidence="12" type="ORF">A3D99_02625</name>
</gene>
<keyword evidence="4 7" id="KW-0689">Ribosomal protein</keyword>
<evidence type="ECO:0000256" key="4">
    <source>
        <dbReference type="ARBA" id="ARBA00022980"/>
    </source>
</evidence>
<keyword evidence="3 7" id="KW-0694">RNA-binding</keyword>
<keyword evidence="2 7" id="KW-0699">rRNA-binding</keyword>
<name>A0A1G1X353_9BACT</name>
<keyword evidence="5 7" id="KW-0687">Ribonucleoprotein</keyword>
<evidence type="ECO:0000256" key="6">
    <source>
        <dbReference type="ARBA" id="ARBA00035207"/>
    </source>
</evidence>
<dbReference type="Pfam" id="PF00237">
    <property type="entry name" value="Ribosomal_L22"/>
    <property type="match status" value="1"/>
</dbReference>
<accession>A0A1G1X353</accession>
<dbReference type="InterPro" id="IPR001063">
    <property type="entry name" value="Ribosomal_uL22"/>
</dbReference>
<dbReference type="CDD" id="cd00336">
    <property type="entry name" value="Ribosomal_L22"/>
    <property type="match status" value="1"/>
</dbReference>
<dbReference type="GO" id="GO:0022625">
    <property type="term" value="C:cytosolic large ribosomal subunit"/>
    <property type="evidence" value="ECO:0007669"/>
    <property type="project" value="TreeGrafter"/>
</dbReference>
<evidence type="ECO:0000256" key="9">
    <source>
        <dbReference type="RuleBase" id="RU004006"/>
    </source>
</evidence>
<dbReference type="Gene3D" id="3.90.470.10">
    <property type="entry name" value="Ribosomal protein L22/L17"/>
    <property type="match status" value="1"/>
</dbReference>
<evidence type="ECO:0000256" key="11">
    <source>
        <dbReference type="SAM" id="MobiDB-lite"/>
    </source>
</evidence>
<feature type="compositionally biased region" description="Basic and acidic residues" evidence="11">
    <location>
        <begin position="158"/>
        <end position="168"/>
    </location>
</feature>
<evidence type="ECO:0000313" key="12">
    <source>
        <dbReference type="EMBL" id="OGY34384.1"/>
    </source>
</evidence>
<protein>
    <recommendedName>
        <fullName evidence="6 7">Large ribosomal subunit protein uL22</fullName>
    </recommendedName>
</protein>
<dbReference type="InterPro" id="IPR036394">
    <property type="entry name" value="Ribosomal_uL22_sf"/>
</dbReference>
<dbReference type="Proteomes" id="UP000177528">
    <property type="component" value="Unassembled WGS sequence"/>
</dbReference>
<evidence type="ECO:0000256" key="5">
    <source>
        <dbReference type="ARBA" id="ARBA00023274"/>
    </source>
</evidence>
<feature type="region of interest" description="Disordered" evidence="11">
    <location>
        <begin position="137"/>
        <end position="187"/>
    </location>
</feature>
<evidence type="ECO:0000256" key="8">
    <source>
        <dbReference type="RuleBase" id="RU004005"/>
    </source>
</evidence>
<dbReference type="GO" id="GO:0003735">
    <property type="term" value="F:structural constituent of ribosome"/>
    <property type="evidence" value="ECO:0007669"/>
    <property type="project" value="InterPro"/>
</dbReference>